<dbReference type="SUPFAM" id="SSF48670">
    <property type="entry name" value="Transducin (heterotrimeric G protein), gamma chain"/>
    <property type="match status" value="1"/>
</dbReference>
<dbReference type="SMART" id="SM00224">
    <property type="entry name" value="GGL"/>
    <property type="match status" value="1"/>
</dbReference>
<dbReference type="InterPro" id="IPR036284">
    <property type="entry name" value="GGL_sf"/>
</dbReference>
<evidence type="ECO:0000259" key="2">
    <source>
        <dbReference type="SMART" id="SM00224"/>
    </source>
</evidence>
<dbReference type="GO" id="GO:0005096">
    <property type="term" value="F:GTPase activator activity"/>
    <property type="evidence" value="ECO:0007669"/>
    <property type="project" value="TreeGrafter"/>
</dbReference>
<feature type="domain" description="G protein gamma" evidence="2">
    <location>
        <begin position="60"/>
        <end position="121"/>
    </location>
</feature>
<gene>
    <name evidence="4" type="primary">Rgs6</name>
    <name evidence="4" type="ORF">g.69047</name>
</gene>
<organism evidence="4">
    <name type="scientific">Sipha flava</name>
    <name type="common">yellow sugarcane aphid</name>
    <dbReference type="NCBI Taxonomy" id="143950"/>
    <lineage>
        <taxon>Eukaryota</taxon>
        <taxon>Metazoa</taxon>
        <taxon>Ecdysozoa</taxon>
        <taxon>Arthropoda</taxon>
        <taxon>Hexapoda</taxon>
        <taxon>Insecta</taxon>
        <taxon>Pterygota</taxon>
        <taxon>Neoptera</taxon>
        <taxon>Paraneoptera</taxon>
        <taxon>Hemiptera</taxon>
        <taxon>Sternorrhyncha</taxon>
        <taxon>Aphidomorpha</taxon>
        <taxon>Aphidoidea</taxon>
        <taxon>Aphididae</taxon>
        <taxon>Sipha</taxon>
    </lineage>
</organism>
<dbReference type="SMART" id="SM01224">
    <property type="entry name" value="G_gamma"/>
    <property type="match status" value="1"/>
</dbReference>
<proteinExistence type="predicted"/>
<reference evidence="4" key="1">
    <citation type="submission" date="2018-04" db="EMBL/GenBank/DDBJ databases">
        <title>Transcriptome assembly of Sipha flava.</title>
        <authorList>
            <person name="Scully E.D."/>
            <person name="Geib S.M."/>
            <person name="Palmer N.A."/>
            <person name="Koch K."/>
            <person name="Bradshaw J."/>
            <person name="Heng-Moss T."/>
            <person name="Sarath G."/>
        </authorList>
    </citation>
    <scope>NUCLEOTIDE SEQUENCE</scope>
</reference>
<sequence length="125" mass="14691">MLHYITFNLFDFQPGTVITTEIDYKKLKRYKELATLANGDINSLQPLQIPVKPNIGKPTVESIKKEITAMRLKLDRRNIKLSKIADTYITYFEQYAEYDPFFTPPEFSNPWLLDNVEVWDCDKHS</sequence>
<dbReference type="GO" id="GO:0005737">
    <property type="term" value="C:cytoplasm"/>
    <property type="evidence" value="ECO:0007669"/>
    <property type="project" value="TreeGrafter"/>
</dbReference>
<name>A0A2S2PZT5_9HEMI</name>
<keyword evidence="1" id="KW-0734">Signal transduction inhibitor</keyword>
<dbReference type="GO" id="GO:0043005">
    <property type="term" value="C:neuron projection"/>
    <property type="evidence" value="ECO:0007669"/>
    <property type="project" value="TreeGrafter"/>
</dbReference>
<dbReference type="OrthoDB" id="196547at2759"/>
<dbReference type="AlphaFoldDB" id="A0A2S2PZT5"/>
<evidence type="ECO:0000256" key="1">
    <source>
        <dbReference type="ARBA" id="ARBA00022700"/>
    </source>
</evidence>
<dbReference type="Pfam" id="PF00631">
    <property type="entry name" value="G-gamma"/>
    <property type="match status" value="1"/>
</dbReference>
<evidence type="ECO:0000313" key="4">
    <source>
        <dbReference type="EMBL" id="MBY70412.1"/>
    </source>
</evidence>
<dbReference type="GO" id="GO:0009968">
    <property type="term" value="P:negative regulation of signal transduction"/>
    <property type="evidence" value="ECO:0007669"/>
    <property type="project" value="UniProtKB-KW"/>
</dbReference>
<dbReference type="GO" id="GO:0008277">
    <property type="term" value="P:regulation of G protein-coupled receptor signaling pathway"/>
    <property type="evidence" value="ECO:0007669"/>
    <property type="project" value="InterPro"/>
</dbReference>
<dbReference type="InterPro" id="IPR047016">
    <property type="entry name" value="RGS6/7/9/11"/>
</dbReference>
<accession>A0A2S2PZT5</accession>
<dbReference type="CDD" id="cd00068">
    <property type="entry name" value="GGL"/>
    <property type="match status" value="1"/>
</dbReference>
<dbReference type="PANTHER" id="PTHR45746:SF6">
    <property type="entry name" value="LP21163P"/>
    <property type="match status" value="1"/>
</dbReference>
<dbReference type="Gene3D" id="4.10.260.10">
    <property type="entry name" value="Transducin (heterotrimeric G protein), gamma chain"/>
    <property type="match status" value="1"/>
</dbReference>
<dbReference type="GO" id="GO:0007186">
    <property type="term" value="P:G protein-coupled receptor signaling pathway"/>
    <property type="evidence" value="ECO:0007669"/>
    <property type="project" value="InterPro"/>
</dbReference>
<dbReference type="InterPro" id="IPR015898">
    <property type="entry name" value="G-protein_gamma-like_dom"/>
</dbReference>
<dbReference type="EMBL" id="GGMS01001209">
    <property type="protein sequence ID" value="MBY70412.1"/>
    <property type="molecule type" value="Transcribed_RNA"/>
</dbReference>
<protein>
    <submittedName>
        <fullName evidence="4">Regulator of G-protein signaling 6</fullName>
    </submittedName>
</protein>
<dbReference type="PANTHER" id="PTHR45746">
    <property type="entry name" value="LP21163P"/>
    <property type="match status" value="1"/>
</dbReference>
<evidence type="ECO:0000259" key="3">
    <source>
        <dbReference type="SMART" id="SM01224"/>
    </source>
</evidence>
<feature type="domain" description="G protein gamma" evidence="3">
    <location>
        <begin position="57"/>
        <end position="121"/>
    </location>
</feature>